<evidence type="ECO:0000256" key="2">
    <source>
        <dbReference type="ARBA" id="ARBA00022980"/>
    </source>
</evidence>
<keyword evidence="4" id="KW-0699">rRNA-binding</keyword>
<evidence type="ECO:0000313" key="6">
    <source>
        <dbReference type="EMBL" id="MBX8644676.1"/>
    </source>
</evidence>
<dbReference type="Gene3D" id="2.30.30.30">
    <property type="match status" value="1"/>
</dbReference>
<dbReference type="InterPro" id="IPR014722">
    <property type="entry name" value="Rib_uL2_dom2"/>
</dbReference>
<evidence type="ECO:0000256" key="4">
    <source>
        <dbReference type="HAMAP-Rule" id="MF_01326"/>
    </source>
</evidence>
<dbReference type="HAMAP" id="MF_01326_A">
    <property type="entry name" value="Ribosomal_uL24_A"/>
    <property type="match status" value="1"/>
</dbReference>
<dbReference type="Proteomes" id="UP000716004">
    <property type="component" value="Unassembled WGS sequence"/>
</dbReference>
<dbReference type="EMBL" id="JAGVSJ010000010">
    <property type="protein sequence ID" value="MBX8631905.1"/>
    <property type="molecule type" value="Genomic_DNA"/>
</dbReference>
<dbReference type="InterPro" id="IPR005756">
    <property type="entry name" value="Ribosomal_uL24_euk/arc"/>
</dbReference>
<evidence type="ECO:0000313" key="7">
    <source>
        <dbReference type="Proteomes" id="UP000716004"/>
    </source>
</evidence>
<comment type="subunit">
    <text evidence="4">Part of the 50S ribosomal subunit.</text>
</comment>
<dbReference type="GO" id="GO:0006412">
    <property type="term" value="P:translation"/>
    <property type="evidence" value="ECO:0007669"/>
    <property type="project" value="UniProtKB-UniRule"/>
</dbReference>
<proteinExistence type="inferred from homology"/>
<gene>
    <name evidence="5" type="primary">rplX</name>
    <name evidence="4" type="synonym">rpl24</name>
    <name evidence="5" type="ORF">J9259_05230</name>
    <name evidence="6" type="ORF">KIY12_08155</name>
</gene>
<dbReference type="AlphaFoldDB" id="A0A8J8CE76"/>
<dbReference type="GO" id="GO:0019843">
    <property type="term" value="F:rRNA binding"/>
    <property type="evidence" value="ECO:0007669"/>
    <property type="project" value="UniProtKB-UniRule"/>
</dbReference>
<comment type="similarity">
    <text evidence="1 4">Belongs to the universal ribosomal protein uL24 family.</text>
</comment>
<evidence type="ECO:0000256" key="1">
    <source>
        <dbReference type="ARBA" id="ARBA00010618"/>
    </source>
</evidence>
<organism evidence="5 7">
    <name type="scientific">Candidatus Sysuiplasma superficiale</name>
    <dbReference type="NCBI Taxonomy" id="2823368"/>
    <lineage>
        <taxon>Archaea</taxon>
        <taxon>Methanobacteriati</taxon>
        <taxon>Thermoplasmatota</taxon>
        <taxon>Thermoplasmata</taxon>
        <taxon>Candidatus Sysuiplasmatales</taxon>
        <taxon>Candidatus Sysuiplasmataceae</taxon>
        <taxon>Candidatus Sysuiplasma</taxon>
    </lineage>
</organism>
<accession>A0A8J8CE76</accession>
<dbReference type="SUPFAM" id="SSF50104">
    <property type="entry name" value="Translation proteins SH3-like domain"/>
    <property type="match status" value="1"/>
</dbReference>
<keyword evidence="4" id="KW-0694">RNA-binding</keyword>
<dbReference type="Proteomes" id="UP000750197">
    <property type="component" value="Unassembled WGS sequence"/>
</dbReference>
<evidence type="ECO:0000256" key="3">
    <source>
        <dbReference type="ARBA" id="ARBA00023274"/>
    </source>
</evidence>
<dbReference type="NCBIfam" id="TIGR01080">
    <property type="entry name" value="rplX_A_E"/>
    <property type="match status" value="1"/>
</dbReference>
<dbReference type="EMBL" id="JAHEAC010000086">
    <property type="protein sequence ID" value="MBX8644676.1"/>
    <property type="molecule type" value="Genomic_DNA"/>
</dbReference>
<evidence type="ECO:0000313" key="5">
    <source>
        <dbReference type="EMBL" id="MBX8631905.1"/>
    </source>
</evidence>
<dbReference type="InterPro" id="IPR008991">
    <property type="entry name" value="Translation_prot_SH3-like_sf"/>
</dbReference>
<keyword evidence="3 4" id="KW-0687">Ribonucleoprotein</keyword>
<protein>
    <recommendedName>
        <fullName evidence="4">Large ribosomal subunit protein uL24</fullName>
    </recommendedName>
</protein>
<dbReference type="InterPro" id="IPR041988">
    <property type="entry name" value="Ribosomal_uL24_KOW"/>
</dbReference>
<keyword evidence="2 4" id="KW-0689">Ribosomal protein</keyword>
<dbReference type="PANTHER" id="PTHR11143">
    <property type="entry name" value="60S RIBOSOMAL PROTEIN L26 FAMILY MEMBER"/>
    <property type="match status" value="1"/>
</dbReference>
<comment type="caution">
    <text evidence="5">The sequence shown here is derived from an EMBL/GenBank/DDBJ whole genome shotgun (WGS) entry which is preliminary data.</text>
</comment>
<dbReference type="Pfam" id="PF16906">
    <property type="entry name" value="Ribosomal_L26"/>
    <property type="match status" value="1"/>
</dbReference>
<comment type="function">
    <text evidence="4">Located at the polypeptide exit tunnel on the outside of the subunit.</text>
</comment>
<dbReference type="GO" id="GO:0003735">
    <property type="term" value="F:structural constituent of ribosome"/>
    <property type="evidence" value="ECO:0007669"/>
    <property type="project" value="UniProtKB-UniRule"/>
</dbReference>
<sequence length="117" mass="13367">MTENRRVQRRRLYTAHVTSRRKQMVVPLSDELQRQKRAKRIVVRKGDTVVVVKGDSDIRGLEGKVSKVDVRRRKVLVDGVTISKADGKQAARPLSFSNLMITALAVDKKRRITSEEQ</sequence>
<comment type="function">
    <text evidence="4">One of two assembly initiator proteins, it binds directly to the 5'-end of the 23S rRNA, where it nucleates assembly of the 50S subunit.</text>
</comment>
<dbReference type="CDD" id="cd06089">
    <property type="entry name" value="KOW_RPL26"/>
    <property type="match status" value="1"/>
</dbReference>
<reference evidence="5" key="1">
    <citation type="submission" date="2021-04" db="EMBL/GenBank/DDBJ databases">
        <title>Genomic insights into ecological role and evolution of a novel Thermoplasmata order Candidatus Sysuiplasmatales.</title>
        <authorList>
            <person name="Yuan Y."/>
        </authorList>
    </citation>
    <scope>NUCLEOTIDE SEQUENCE</scope>
    <source>
        <strain evidence="6">TUT19-bin139</strain>
        <strain evidence="5">YP2-bin.285</strain>
    </source>
</reference>
<dbReference type="GO" id="GO:0015934">
    <property type="term" value="C:large ribosomal subunit"/>
    <property type="evidence" value="ECO:0007669"/>
    <property type="project" value="UniProtKB-UniRule"/>
</dbReference>
<name>A0A8J8CE76_9ARCH</name>